<dbReference type="PANTHER" id="PTHR47545:SF1">
    <property type="entry name" value="MULTIFUNCTIONAL CCA PROTEIN"/>
    <property type="match status" value="1"/>
</dbReference>
<evidence type="ECO:0000256" key="5">
    <source>
        <dbReference type="ARBA" id="ARBA00022723"/>
    </source>
</evidence>
<dbReference type="Gene3D" id="3.30.460.10">
    <property type="entry name" value="Beta Polymerase, domain 2"/>
    <property type="match status" value="1"/>
</dbReference>
<protein>
    <submittedName>
        <fullName evidence="13">Multifunctional CCA protein</fullName>
    </submittedName>
</protein>
<keyword evidence="2 11" id="KW-0808">Transferase</keyword>
<dbReference type="GO" id="GO:0004810">
    <property type="term" value="F:CCA tRNA nucleotidyltransferase activity"/>
    <property type="evidence" value="ECO:0007669"/>
    <property type="project" value="InterPro"/>
</dbReference>
<dbReference type="EMBL" id="UAPV01000001">
    <property type="protein sequence ID" value="SPT70682.1"/>
    <property type="molecule type" value="Genomic_DNA"/>
</dbReference>
<dbReference type="GO" id="GO:0042245">
    <property type="term" value="P:RNA repair"/>
    <property type="evidence" value="ECO:0007669"/>
    <property type="project" value="UniProtKB-KW"/>
</dbReference>
<dbReference type="InterPro" id="IPR043519">
    <property type="entry name" value="NT_sf"/>
</dbReference>
<keyword evidence="7" id="KW-0692">RNA repair</keyword>
<dbReference type="Gene3D" id="1.10.3090.10">
    <property type="entry name" value="cca-adding enzyme, domain 2"/>
    <property type="match status" value="1"/>
</dbReference>
<evidence type="ECO:0000313" key="14">
    <source>
        <dbReference type="Proteomes" id="UP000250086"/>
    </source>
</evidence>
<dbReference type="GO" id="GO:0001680">
    <property type="term" value="P:tRNA 3'-terminal CCA addition"/>
    <property type="evidence" value="ECO:0007669"/>
    <property type="project" value="InterPro"/>
</dbReference>
<evidence type="ECO:0000256" key="4">
    <source>
        <dbReference type="ARBA" id="ARBA00022695"/>
    </source>
</evidence>
<dbReference type="CDD" id="cd05398">
    <property type="entry name" value="NT_ClassII-CCAase"/>
    <property type="match status" value="1"/>
</dbReference>
<dbReference type="AlphaFoldDB" id="A0A2X0WW12"/>
<keyword evidence="5" id="KW-0479">Metal-binding</keyword>
<feature type="domain" description="HD" evidence="12">
    <location>
        <begin position="229"/>
        <end position="330"/>
    </location>
</feature>
<dbReference type="NCBIfam" id="NF008137">
    <property type="entry name" value="PRK10885.1"/>
    <property type="match status" value="1"/>
</dbReference>
<dbReference type="PANTHER" id="PTHR47545">
    <property type="entry name" value="MULTIFUNCTIONAL CCA PROTEIN"/>
    <property type="match status" value="1"/>
</dbReference>
<evidence type="ECO:0000256" key="11">
    <source>
        <dbReference type="RuleBase" id="RU003953"/>
    </source>
</evidence>
<dbReference type="InterPro" id="IPR032828">
    <property type="entry name" value="PolyA_RNA-bd"/>
</dbReference>
<dbReference type="SUPFAM" id="SSF81891">
    <property type="entry name" value="Poly A polymerase C-terminal region-like"/>
    <property type="match status" value="1"/>
</dbReference>
<comment type="similarity">
    <text evidence="11">Belongs to the tRNA nucleotidyltransferase/poly(A) polymerase family.</text>
</comment>
<dbReference type="Pfam" id="PF12627">
    <property type="entry name" value="PolyA_pol_RNAbd"/>
    <property type="match status" value="1"/>
</dbReference>
<proteinExistence type="inferred from homology"/>
<dbReference type="InterPro" id="IPR002646">
    <property type="entry name" value="PolA_pol_head_dom"/>
</dbReference>
<dbReference type="RefSeq" id="WP_113744722.1">
    <property type="nucleotide sequence ID" value="NZ_UAPU01000005.1"/>
</dbReference>
<evidence type="ECO:0000256" key="1">
    <source>
        <dbReference type="ARBA" id="ARBA00001946"/>
    </source>
</evidence>
<gene>
    <name evidence="13" type="primary">cca</name>
    <name evidence="13" type="ORF">NCTC13093_02100</name>
</gene>
<organism evidence="13 14">
    <name type="scientific">Anaerobiospirillum thomasii</name>
    <dbReference type="NCBI Taxonomy" id="179995"/>
    <lineage>
        <taxon>Bacteria</taxon>
        <taxon>Pseudomonadati</taxon>
        <taxon>Pseudomonadota</taxon>
        <taxon>Gammaproteobacteria</taxon>
        <taxon>Aeromonadales</taxon>
        <taxon>Succinivibrionaceae</taxon>
        <taxon>Anaerobiospirillum</taxon>
    </lineage>
</organism>
<accession>A0A2X0WW12</accession>
<sequence length="442" mass="49682">MQIYLVGGAVRDRLLGLECKDKDYVVVGANPDKMLSLGYTQVGSQFPVFLHPDTHAEYALARTERKSGLGYKGFICDFSPDVSLDDDLIRRDLTINAIAYDEANDTYIDPTGGLDDLKNRVLRHISPAFCEDPLRILRVCRFAAKLHSFGFKIAQQTLDLMQSMTQSGELATLTPERVFLEIEKALNTPSPAVFFYLLHSIGALEYIMPELEALHGVPGPKKWHPEIDSFVHTLMALDRISYYSEDSVTRFAVLCHDLGKALTPKELWPHHPDHGPHGIGPLKTMCARLKVPRAYEDFASVVVYYHSFIHHLYDKGAEGIVSHFEDLDGYRRPERIKPFALCCKADFLGRKGFENRPFPRSDYFLAMFSLTTTVKAAEFVAQGLKGPAIKEAMHQKRVKLVTEFLKMLPKTELDGSANALPPDVLQSLEIEKKKEGLSALVI</sequence>
<keyword evidence="10 11" id="KW-0694">RNA-binding</keyword>
<dbReference type="Pfam" id="PF01743">
    <property type="entry name" value="PolyA_pol"/>
    <property type="match status" value="1"/>
</dbReference>
<evidence type="ECO:0000256" key="3">
    <source>
        <dbReference type="ARBA" id="ARBA00022694"/>
    </source>
</evidence>
<keyword evidence="8" id="KW-0067">ATP-binding</keyword>
<evidence type="ECO:0000313" key="13">
    <source>
        <dbReference type="EMBL" id="SPT70682.1"/>
    </source>
</evidence>
<dbReference type="SUPFAM" id="SSF81301">
    <property type="entry name" value="Nucleotidyltransferase"/>
    <property type="match status" value="1"/>
</dbReference>
<keyword evidence="3" id="KW-0819">tRNA processing</keyword>
<evidence type="ECO:0000256" key="6">
    <source>
        <dbReference type="ARBA" id="ARBA00022741"/>
    </source>
</evidence>
<keyword evidence="6" id="KW-0547">Nucleotide-binding</keyword>
<dbReference type="InterPro" id="IPR012006">
    <property type="entry name" value="CCA_bact"/>
</dbReference>
<dbReference type="PIRSF" id="PIRSF000813">
    <property type="entry name" value="CCA_bact"/>
    <property type="match status" value="1"/>
</dbReference>
<evidence type="ECO:0000256" key="7">
    <source>
        <dbReference type="ARBA" id="ARBA00022800"/>
    </source>
</evidence>
<evidence type="ECO:0000256" key="8">
    <source>
        <dbReference type="ARBA" id="ARBA00022840"/>
    </source>
</evidence>
<dbReference type="GO" id="GO:0003723">
    <property type="term" value="F:RNA binding"/>
    <property type="evidence" value="ECO:0007669"/>
    <property type="project" value="UniProtKB-KW"/>
</dbReference>
<evidence type="ECO:0000256" key="2">
    <source>
        <dbReference type="ARBA" id="ARBA00022679"/>
    </source>
</evidence>
<keyword evidence="4" id="KW-0548">Nucleotidyltransferase</keyword>
<dbReference type="InterPro" id="IPR050124">
    <property type="entry name" value="tRNA_CCA-adding_enzyme"/>
</dbReference>
<evidence type="ECO:0000259" key="12">
    <source>
        <dbReference type="PROSITE" id="PS51831"/>
    </source>
</evidence>
<dbReference type="InterPro" id="IPR006674">
    <property type="entry name" value="HD_domain"/>
</dbReference>
<keyword evidence="9" id="KW-0460">Magnesium</keyword>
<reference evidence="13 14" key="1">
    <citation type="submission" date="2018-06" db="EMBL/GenBank/DDBJ databases">
        <authorList>
            <consortium name="Pathogen Informatics"/>
            <person name="Doyle S."/>
        </authorList>
    </citation>
    <scope>NUCLEOTIDE SEQUENCE [LARGE SCALE GENOMIC DNA]</scope>
    <source>
        <strain evidence="13 14">NCTC13093</strain>
    </source>
</reference>
<dbReference type="Proteomes" id="UP000250086">
    <property type="component" value="Unassembled WGS sequence"/>
</dbReference>
<comment type="cofactor">
    <cofactor evidence="1">
        <name>Mg(2+)</name>
        <dbReference type="ChEBI" id="CHEBI:18420"/>
    </cofactor>
</comment>
<dbReference type="OrthoDB" id="9805698at2"/>
<evidence type="ECO:0000256" key="10">
    <source>
        <dbReference type="ARBA" id="ARBA00022884"/>
    </source>
</evidence>
<dbReference type="GO" id="GO:0005524">
    <property type="term" value="F:ATP binding"/>
    <property type="evidence" value="ECO:0007669"/>
    <property type="project" value="UniProtKB-KW"/>
</dbReference>
<dbReference type="GO" id="GO:0046872">
    <property type="term" value="F:metal ion binding"/>
    <property type="evidence" value="ECO:0007669"/>
    <property type="project" value="UniProtKB-KW"/>
</dbReference>
<keyword evidence="14" id="KW-1185">Reference proteome</keyword>
<evidence type="ECO:0000256" key="9">
    <source>
        <dbReference type="ARBA" id="ARBA00022842"/>
    </source>
</evidence>
<dbReference type="PROSITE" id="PS51831">
    <property type="entry name" value="HD"/>
    <property type="match status" value="1"/>
</dbReference>
<name>A0A2X0WW12_9GAMM</name>